<dbReference type="Proteomes" id="UP001280121">
    <property type="component" value="Unassembled WGS sequence"/>
</dbReference>
<evidence type="ECO:0000313" key="4">
    <source>
        <dbReference type="Proteomes" id="UP001280121"/>
    </source>
</evidence>
<feature type="domain" description="Transposase MuDR plant" evidence="2">
    <location>
        <begin position="210"/>
        <end position="268"/>
    </location>
</feature>
<keyword evidence="4" id="KW-1185">Reference proteome</keyword>
<dbReference type="InterPro" id="IPR004332">
    <property type="entry name" value="Transposase_MuDR"/>
</dbReference>
<evidence type="ECO:0000313" key="3">
    <source>
        <dbReference type="EMBL" id="KAK2633978.1"/>
    </source>
</evidence>
<feature type="compositionally biased region" description="Acidic residues" evidence="1">
    <location>
        <begin position="140"/>
        <end position="161"/>
    </location>
</feature>
<proteinExistence type="predicted"/>
<gene>
    <name evidence="3" type="ORF">Ddye_028770</name>
</gene>
<feature type="region of interest" description="Disordered" evidence="1">
    <location>
        <begin position="119"/>
        <end position="166"/>
    </location>
</feature>
<dbReference type="Pfam" id="PF03108">
    <property type="entry name" value="DBD_Tnp_Mut"/>
    <property type="match status" value="1"/>
</dbReference>
<dbReference type="AlphaFoldDB" id="A0AAD9WL51"/>
<protein>
    <recommendedName>
        <fullName evidence="2">Transposase MuDR plant domain-containing protein</fullName>
    </recommendedName>
</protein>
<name>A0AAD9WL51_9ROSI</name>
<dbReference type="EMBL" id="JANJYI010000009">
    <property type="protein sequence ID" value="KAK2633978.1"/>
    <property type="molecule type" value="Genomic_DNA"/>
</dbReference>
<evidence type="ECO:0000259" key="2">
    <source>
        <dbReference type="Pfam" id="PF03108"/>
    </source>
</evidence>
<reference evidence="3" key="1">
    <citation type="journal article" date="2023" name="Plant J.">
        <title>Genome sequences and population genomics provide insights into the demographic history, inbreeding, and mutation load of two 'living fossil' tree species of Dipteronia.</title>
        <authorList>
            <person name="Feng Y."/>
            <person name="Comes H.P."/>
            <person name="Chen J."/>
            <person name="Zhu S."/>
            <person name="Lu R."/>
            <person name="Zhang X."/>
            <person name="Li P."/>
            <person name="Qiu J."/>
            <person name="Olsen K.M."/>
            <person name="Qiu Y."/>
        </authorList>
    </citation>
    <scope>NUCLEOTIDE SEQUENCE</scope>
    <source>
        <strain evidence="3">KIB01</strain>
    </source>
</reference>
<evidence type="ECO:0000256" key="1">
    <source>
        <dbReference type="SAM" id="MobiDB-lite"/>
    </source>
</evidence>
<accession>A0AAD9WL51</accession>
<dbReference type="PANTHER" id="PTHR31973:SF187">
    <property type="entry name" value="MUTATOR TRANSPOSASE MUDRA PROTEIN"/>
    <property type="match status" value="1"/>
</dbReference>
<comment type="caution">
    <text evidence="3">The sequence shown here is derived from an EMBL/GenBank/DDBJ whole genome shotgun (WGS) entry which is preliminary data.</text>
</comment>
<dbReference type="PANTHER" id="PTHR31973">
    <property type="entry name" value="POLYPROTEIN, PUTATIVE-RELATED"/>
    <property type="match status" value="1"/>
</dbReference>
<organism evidence="3 4">
    <name type="scientific">Dipteronia dyeriana</name>
    <dbReference type="NCBI Taxonomy" id="168575"/>
    <lineage>
        <taxon>Eukaryota</taxon>
        <taxon>Viridiplantae</taxon>
        <taxon>Streptophyta</taxon>
        <taxon>Embryophyta</taxon>
        <taxon>Tracheophyta</taxon>
        <taxon>Spermatophyta</taxon>
        <taxon>Magnoliopsida</taxon>
        <taxon>eudicotyledons</taxon>
        <taxon>Gunneridae</taxon>
        <taxon>Pentapetalae</taxon>
        <taxon>rosids</taxon>
        <taxon>malvids</taxon>
        <taxon>Sapindales</taxon>
        <taxon>Sapindaceae</taxon>
        <taxon>Hippocastanoideae</taxon>
        <taxon>Acereae</taxon>
        <taxon>Dipteronia</taxon>
    </lineage>
</organism>
<sequence length="471" mass="52779">MMLPFQIYVQYADQIFDLKLNEPEDCSLITIINGVKKEIIEHHVEIGETWELSVTFPWNNQSHVLQSDEELMIVFEEFDSRSKPVIESDLNLYPLVVGFPEDDVRQLLKMSTVAQPDISNGGLPAVEPDILNSGPPAVNDEGDGSDEDSDVSLDDECGEVDDDRHDHCNPDGEDTCLLDSSDEETGLIKMVKYCREHQWRPNPDGSIEISEGQILGNEKTARDVIKRYAIHEGLALARIKNDKCRYTVSCNNKTCDWRVHVSSLPDGVHIHDPKLSAKSLKMQLLERFAVTCSSLTMYRAKKIVLNNLKTDLVTAYAKMKKYGNAITVMNPGSCVKVSLTQVPGTNPRFERFFLSFKASQTGFKKGCRPLIGIDGYHLSGQLGGVMLSATALDGDSGIFPVAFCVWKRYCFRHMLGNFKSTFKDHSMNGKLWSIARAGSKLVFTERMKELGDDSMEAVLCWFLKLLSDCLG</sequence>